<evidence type="ECO:0000313" key="2">
    <source>
        <dbReference type="EMBL" id="MBP0484937.1"/>
    </source>
</evidence>
<accession>A0A940S3B7</accession>
<dbReference type="InterPro" id="IPR042100">
    <property type="entry name" value="Bug_dom1"/>
</dbReference>
<reference evidence="2" key="1">
    <citation type="submission" date="2021-03" db="EMBL/GenBank/DDBJ databases">
        <title>Sagittula salina sp. nov. strain M10.9X isolated from the marine waste.</title>
        <authorList>
            <person name="Satari L."/>
            <person name="Molina-Menor E."/>
            <person name="Vidal-Verdu A."/>
            <person name="Pascual J."/>
            <person name="Pereto J."/>
            <person name="Porcar M."/>
        </authorList>
    </citation>
    <scope>NUCLEOTIDE SEQUENCE</scope>
    <source>
        <strain evidence="2">M10.9X</strain>
    </source>
</reference>
<evidence type="ECO:0000313" key="3">
    <source>
        <dbReference type="Proteomes" id="UP000675940"/>
    </source>
</evidence>
<comment type="caution">
    <text evidence="2">The sequence shown here is derived from an EMBL/GenBank/DDBJ whole genome shotgun (WGS) entry which is preliminary data.</text>
</comment>
<gene>
    <name evidence="2" type="ORF">J5474_20890</name>
</gene>
<dbReference type="AlphaFoldDB" id="A0A940S3B7"/>
<evidence type="ECO:0000256" key="1">
    <source>
        <dbReference type="ARBA" id="ARBA00006987"/>
    </source>
</evidence>
<dbReference type="InterPro" id="IPR006311">
    <property type="entry name" value="TAT_signal"/>
</dbReference>
<dbReference type="InterPro" id="IPR005064">
    <property type="entry name" value="BUG"/>
</dbReference>
<evidence type="ECO:0008006" key="4">
    <source>
        <dbReference type="Google" id="ProtNLM"/>
    </source>
</evidence>
<dbReference type="Gene3D" id="3.40.190.10">
    <property type="entry name" value="Periplasmic binding protein-like II"/>
    <property type="match status" value="1"/>
</dbReference>
<organism evidence="2 3">
    <name type="scientific">Sagittula salina</name>
    <dbReference type="NCBI Taxonomy" id="2820268"/>
    <lineage>
        <taxon>Bacteria</taxon>
        <taxon>Pseudomonadati</taxon>
        <taxon>Pseudomonadota</taxon>
        <taxon>Alphaproteobacteria</taxon>
        <taxon>Rhodobacterales</taxon>
        <taxon>Roseobacteraceae</taxon>
        <taxon>Sagittula</taxon>
    </lineage>
</organism>
<dbReference type="PROSITE" id="PS51318">
    <property type="entry name" value="TAT"/>
    <property type="match status" value="1"/>
</dbReference>
<comment type="similarity">
    <text evidence="1">Belongs to the UPF0065 (bug) family.</text>
</comment>
<proteinExistence type="inferred from homology"/>
<sequence>MKQTKLNAAGRIGRRRFLAGAGAGVAAAASGGLLAPGMALAQGFPDRNIDIIIPTGEGGGADRDARAFASIWGNHLPTNFQFGYYPGAAGQVGYEFYMSREPDAYSLIFANLGPEVIMLELQGTGITVGKDIVYVQQTLSEPMAVWVGPHSPFRTLEELVEEGRRRPLTVAVSRLPHPASIGMLALGEELGIEIILVPYGGGNATAMAAITMEVDCAALPVTNSIVLADQSLVLGVFAKENVAPEGTDNAPTVNAALGTSLPALTSSRAWGVHRAAYDAYPERVAALVQSMSATLADPAYVAAVEGTGVPPVFIDPGNEAEAMASAQATIELARRYRDLLTGS</sequence>
<dbReference type="Gene3D" id="3.40.190.150">
    <property type="entry name" value="Bordetella uptake gene, domain 1"/>
    <property type="match status" value="1"/>
</dbReference>
<dbReference type="Proteomes" id="UP000675940">
    <property type="component" value="Unassembled WGS sequence"/>
</dbReference>
<dbReference type="Pfam" id="PF03401">
    <property type="entry name" value="TctC"/>
    <property type="match status" value="1"/>
</dbReference>
<protein>
    <recommendedName>
        <fullName evidence="4">Tripartite-type tricarboxylate transporter, receptor component TctC</fullName>
    </recommendedName>
</protein>
<dbReference type="RefSeq" id="WP_209363735.1">
    <property type="nucleotide sequence ID" value="NZ_JAGISH010000019.1"/>
</dbReference>
<dbReference type="PANTHER" id="PTHR42928">
    <property type="entry name" value="TRICARBOXYLATE-BINDING PROTEIN"/>
    <property type="match status" value="1"/>
</dbReference>
<keyword evidence="3" id="KW-1185">Reference proteome</keyword>
<dbReference type="PANTHER" id="PTHR42928:SF5">
    <property type="entry name" value="BLR1237 PROTEIN"/>
    <property type="match status" value="1"/>
</dbReference>
<name>A0A940S3B7_9RHOB</name>
<dbReference type="EMBL" id="JAGISH010000019">
    <property type="protein sequence ID" value="MBP0484937.1"/>
    <property type="molecule type" value="Genomic_DNA"/>
</dbReference>